<keyword evidence="2" id="KW-1185">Reference proteome</keyword>
<protein>
    <submittedName>
        <fullName evidence="1">Uncharacterized protein</fullName>
    </submittedName>
</protein>
<proteinExistence type="predicted"/>
<dbReference type="AlphaFoldDB" id="A0A8J1TES5"/>
<gene>
    <name evidence="1" type="ORF">OFUS_LOCUS22564</name>
</gene>
<evidence type="ECO:0000313" key="1">
    <source>
        <dbReference type="EMBL" id="CAH1798414.1"/>
    </source>
</evidence>
<comment type="caution">
    <text evidence="1">The sequence shown here is derived from an EMBL/GenBank/DDBJ whole genome shotgun (WGS) entry which is preliminary data.</text>
</comment>
<sequence length="138" mass="15540">MHCVFGPKLYVWISTILPFLLLVNCHSISRSSPTYFGEDTYPRKTIDRYDDYGANNKLWKLIKIILGRQQDNMIAAPKDGTIVSDKRNIEKRIHFKDALKKRSIACCHSVADRCGHFAGGPGCMQALEARMCGSMGLC</sequence>
<organism evidence="1 2">
    <name type="scientific">Owenia fusiformis</name>
    <name type="common">Polychaete worm</name>
    <dbReference type="NCBI Taxonomy" id="6347"/>
    <lineage>
        <taxon>Eukaryota</taxon>
        <taxon>Metazoa</taxon>
        <taxon>Spiralia</taxon>
        <taxon>Lophotrochozoa</taxon>
        <taxon>Annelida</taxon>
        <taxon>Polychaeta</taxon>
        <taxon>Sedentaria</taxon>
        <taxon>Canalipalpata</taxon>
        <taxon>Sabellida</taxon>
        <taxon>Oweniida</taxon>
        <taxon>Oweniidae</taxon>
        <taxon>Owenia</taxon>
    </lineage>
</organism>
<accession>A0A8J1TES5</accession>
<name>A0A8J1TES5_OWEFU</name>
<dbReference type="Proteomes" id="UP000749559">
    <property type="component" value="Unassembled WGS sequence"/>
</dbReference>
<dbReference type="EMBL" id="CAIIXF020000011">
    <property type="protein sequence ID" value="CAH1798414.1"/>
    <property type="molecule type" value="Genomic_DNA"/>
</dbReference>
<evidence type="ECO:0000313" key="2">
    <source>
        <dbReference type="Proteomes" id="UP000749559"/>
    </source>
</evidence>
<reference evidence="1" key="1">
    <citation type="submission" date="2022-03" db="EMBL/GenBank/DDBJ databases">
        <authorList>
            <person name="Martin C."/>
        </authorList>
    </citation>
    <scope>NUCLEOTIDE SEQUENCE</scope>
</reference>